<feature type="transmembrane region" description="Helical" evidence="6">
    <location>
        <begin position="347"/>
        <end position="368"/>
    </location>
</feature>
<feature type="transmembrane region" description="Helical" evidence="6">
    <location>
        <begin position="734"/>
        <end position="753"/>
    </location>
</feature>
<dbReference type="Proteomes" id="UP000033054">
    <property type="component" value="Chromosome"/>
</dbReference>
<dbReference type="InterPro" id="IPR050250">
    <property type="entry name" value="Macrolide_Exporter_MacB"/>
</dbReference>
<proteinExistence type="predicted"/>
<dbReference type="GO" id="GO:0022857">
    <property type="term" value="F:transmembrane transporter activity"/>
    <property type="evidence" value="ECO:0007669"/>
    <property type="project" value="TreeGrafter"/>
</dbReference>
<feature type="domain" description="ABC3 transporter permease C-terminal" evidence="7">
    <location>
        <begin position="685"/>
        <end position="798"/>
    </location>
</feature>
<keyword evidence="2" id="KW-1003">Cell membrane</keyword>
<name>A0A0E3ZYC6_9BACT</name>
<comment type="subcellular location">
    <subcellularLocation>
        <location evidence="1">Cell membrane</location>
        <topology evidence="1">Multi-pass membrane protein</topology>
    </subcellularLocation>
</comment>
<sequence>MFSNYVKIAFRNLIRNKGFAVINITGLAVGMAATLLIFQYVAVERSYDQFHEKADRIFRVKAERYEKGMLSTEWAGGPFAVGNKLADAFPEIERYVKVSMRDNLFLEANDRKMTVEKGAFVTASFFDVFSYSLLTGNPKTALTEPNTGVISTSLAKRLFGTKNPMGQVIKIEREFPIKVTGVYQDFPQNTHLKADYLMSFSTFQRLVNPKNDPDRELDNAWSWDGCLTYLVLKQGVDPQKLDAKFPVYLAKHDLIDNKKGSGLVLHLQALPDIHLYSHLMFEANANGDGNSVYILLCVAFFIIAIAWINYINLATARSVGRAKEVGVRKAVGSFRSQLISQFMVESALLNFIAVVVAFLLIMAAIPLFNTFTDQHLTYAFVASAPFFLSLGTMYCVGTFLSGAYPAFVLSKFNPVSVLKSGIKVFRKDVFLRKSLVVIQFSASIFLLIGTITVFRQLQYMRSQSLGVDIGQTLVLSRPSNDSTRIGRTKAFKELLLQQAIVKSVTVSGNIPGEKVEFNAGGIRLAGAPEAEGKQYRVIGVDYDFVHAFGMKLIAGQNFDNKLGAKDAVMFNKTAIKQLGFDSPEKAIGKTIDFWGDKLRIVGVVDDFHQQSLREAYEPLILRLDPEVNGRLSIKLADSNPARTIALVKQAWVQYFPDDIFDYSFLDERYDKQYRADERFGQVFSFFTLLAMLVACLGLLGLATFTAQQRTKEIGVRKVLGASVSSLIALLSRDFLKLVLIAIALASPIAWYAMHRWLQDFAYKIDIEWWVFALAGILAVVIALLTVSFQSIKAALMNPVKSLRSE</sequence>
<evidence type="ECO:0000256" key="6">
    <source>
        <dbReference type="SAM" id="Phobius"/>
    </source>
</evidence>
<dbReference type="InterPro" id="IPR003838">
    <property type="entry name" value="ABC3_permease_C"/>
</dbReference>
<feature type="domain" description="MacB-like periplasmic core" evidence="8">
    <location>
        <begin position="21"/>
        <end position="243"/>
    </location>
</feature>
<protein>
    <submittedName>
        <fullName evidence="9">ABC transporter permease</fullName>
    </submittedName>
</protein>
<organism evidence="9 10">
    <name type="scientific">Spirosoma radiotolerans</name>
    <dbReference type="NCBI Taxonomy" id="1379870"/>
    <lineage>
        <taxon>Bacteria</taxon>
        <taxon>Pseudomonadati</taxon>
        <taxon>Bacteroidota</taxon>
        <taxon>Cytophagia</taxon>
        <taxon>Cytophagales</taxon>
        <taxon>Cytophagaceae</taxon>
        <taxon>Spirosoma</taxon>
    </lineage>
</organism>
<keyword evidence="5 6" id="KW-0472">Membrane</keyword>
<feature type="transmembrane region" description="Helical" evidence="6">
    <location>
        <begin position="292"/>
        <end position="313"/>
    </location>
</feature>
<dbReference type="InterPro" id="IPR025857">
    <property type="entry name" value="MacB_PCD"/>
</dbReference>
<dbReference type="PANTHER" id="PTHR30572">
    <property type="entry name" value="MEMBRANE COMPONENT OF TRANSPORTER-RELATED"/>
    <property type="match status" value="1"/>
</dbReference>
<gene>
    <name evidence="9" type="ORF">SD10_24775</name>
</gene>
<evidence type="ECO:0000256" key="4">
    <source>
        <dbReference type="ARBA" id="ARBA00022989"/>
    </source>
</evidence>
<dbReference type="Pfam" id="PF02687">
    <property type="entry name" value="FtsX"/>
    <property type="match status" value="2"/>
</dbReference>
<keyword evidence="4 6" id="KW-1133">Transmembrane helix</keyword>
<feature type="transmembrane region" description="Helical" evidence="6">
    <location>
        <begin position="430"/>
        <end position="454"/>
    </location>
</feature>
<keyword evidence="3 6" id="KW-0812">Transmembrane</keyword>
<evidence type="ECO:0000259" key="7">
    <source>
        <dbReference type="Pfam" id="PF02687"/>
    </source>
</evidence>
<dbReference type="EMBL" id="CP010429">
    <property type="protein sequence ID" value="AKD57630.1"/>
    <property type="molecule type" value="Genomic_DNA"/>
</dbReference>
<evidence type="ECO:0000256" key="2">
    <source>
        <dbReference type="ARBA" id="ARBA00022475"/>
    </source>
</evidence>
<dbReference type="STRING" id="1379870.SD10_24775"/>
<feature type="transmembrane region" description="Helical" evidence="6">
    <location>
        <begin position="768"/>
        <end position="788"/>
    </location>
</feature>
<dbReference type="RefSeq" id="WP_046577642.1">
    <property type="nucleotide sequence ID" value="NZ_CP010429.1"/>
</dbReference>
<dbReference type="OrthoDB" id="5933722at2"/>
<feature type="transmembrane region" description="Helical" evidence="6">
    <location>
        <begin position="682"/>
        <end position="706"/>
    </location>
</feature>
<evidence type="ECO:0000259" key="8">
    <source>
        <dbReference type="Pfam" id="PF12704"/>
    </source>
</evidence>
<dbReference type="Pfam" id="PF12704">
    <property type="entry name" value="MacB_PCD"/>
    <property type="match status" value="2"/>
</dbReference>
<dbReference type="AlphaFoldDB" id="A0A0E3ZYC6"/>
<evidence type="ECO:0000313" key="9">
    <source>
        <dbReference type="EMBL" id="AKD57630.1"/>
    </source>
</evidence>
<evidence type="ECO:0000256" key="3">
    <source>
        <dbReference type="ARBA" id="ARBA00022692"/>
    </source>
</evidence>
<evidence type="ECO:0000256" key="1">
    <source>
        <dbReference type="ARBA" id="ARBA00004651"/>
    </source>
</evidence>
<evidence type="ECO:0000313" key="10">
    <source>
        <dbReference type="Proteomes" id="UP000033054"/>
    </source>
</evidence>
<feature type="transmembrane region" description="Helical" evidence="6">
    <location>
        <begin position="380"/>
        <end position="409"/>
    </location>
</feature>
<accession>A0A0E3ZYC6</accession>
<dbReference type="PANTHER" id="PTHR30572:SF18">
    <property type="entry name" value="ABC-TYPE MACROLIDE FAMILY EXPORT SYSTEM PERMEASE COMPONENT 2"/>
    <property type="match status" value="1"/>
</dbReference>
<evidence type="ECO:0000256" key="5">
    <source>
        <dbReference type="ARBA" id="ARBA00023136"/>
    </source>
</evidence>
<feature type="domain" description="ABC3 transporter permease C-terminal" evidence="7">
    <location>
        <begin position="297"/>
        <end position="414"/>
    </location>
</feature>
<keyword evidence="10" id="KW-1185">Reference proteome</keyword>
<reference evidence="9 10" key="1">
    <citation type="journal article" date="2014" name="Curr. Microbiol.">
        <title>Spirosoma radiotolerans sp. nov., a gamma-radiation-resistant bacterium isolated from gamma ray-irradiated soil.</title>
        <authorList>
            <person name="Lee J.J."/>
            <person name="Srinivasan S."/>
            <person name="Lim S."/>
            <person name="Joe M."/>
            <person name="Im S."/>
            <person name="Bae S.I."/>
            <person name="Park K.R."/>
            <person name="Han J.H."/>
            <person name="Park S.H."/>
            <person name="Joo B.M."/>
            <person name="Park S.J."/>
            <person name="Kim M.K."/>
        </authorList>
    </citation>
    <scope>NUCLEOTIDE SEQUENCE [LARGE SCALE GENOMIC DNA]</scope>
    <source>
        <strain evidence="9 10">DG5A</strain>
    </source>
</reference>
<dbReference type="GO" id="GO:0005886">
    <property type="term" value="C:plasma membrane"/>
    <property type="evidence" value="ECO:0007669"/>
    <property type="project" value="UniProtKB-SubCell"/>
</dbReference>
<feature type="transmembrane region" description="Helical" evidence="6">
    <location>
        <begin position="20"/>
        <end position="42"/>
    </location>
</feature>
<feature type="domain" description="MacB-like periplasmic core" evidence="8">
    <location>
        <begin position="443"/>
        <end position="611"/>
    </location>
</feature>
<dbReference type="HOGENOM" id="CLU_008713_1_0_10"/>
<dbReference type="KEGG" id="srd:SD10_24775"/>
<dbReference type="PATRIC" id="fig|1379870.5.peg.5360"/>